<evidence type="ECO:0000259" key="5">
    <source>
        <dbReference type="Pfam" id="PF04542"/>
    </source>
</evidence>
<evidence type="ECO:0000313" key="7">
    <source>
        <dbReference type="EMBL" id="GLY76574.1"/>
    </source>
</evidence>
<dbReference type="AlphaFoldDB" id="A0A9W6RJB1"/>
<evidence type="ECO:0000256" key="1">
    <source>
        <dbReference type="ARBA" id="ARBA00010641"/>
    </source>
</evidence>
<protein>
    <submittedName>
        <fullName evidence="7">DNA-directed RNA polymerase sigma-70 factor</fullName>
    </submittedName>
</protein>
<dbReference type="PANTHER" id="PTHR43133">
    <property type="entry name" value="RNA POLYMERASE ECF-TYPE SIGMA FACTO"/>
    <property type="match status" value="1"/>
</dbReference>
<comment type="caution">
    <text evidence="7">The sequence shown here is derived from an EMBL/GenBank/DDBJ whole genome shotgun (WGS) entry which is preliminary data.</text>
</comment>
<accession>A0A9W6RJB1</accession>
<dbReference type="InterPro" id="IPR039425">
    <property type="entry name" value="RNA_pol_sigma-70-like"/>
</dbReference>
<dbReference type="Gene3D" id="1.10.1740.10">
    <property type="match status" value="1"/>
</dbReference>
<proteinExistence type="inferred from homology"/>
<dbReference type="InterPro" id="IPR036388">
    <property type="entry name" value="WH-like_DNA-bd_sf"/>
</dbReference>
<gene>
    <name evidence="7" type="primary">rpoE</name>
    <name evidence="7" type="ORF">Airi01_048410</name>
</gene>
<organism evidence="7 8">
    <name type="scientific">Actinoallomurus iriomotensis</name>
    <dbReference type="NCBI Taxonomy" id="478107"/>
    <lineage>
        <taxon>Bacteria</taxon>
        <taxon>Bacillati</taxon>
        <taxon>Actinomycetota</taxon>
        <taxon>Actinomycetes</taxon>
        <taxon>Streptosporangiales</taxon>
        <taxon>Thermomonosporaceae</taxon>
        <taxon>Actinoallomurus</taxon>
    </lineage>
</organism>
<dbReference type="InterPro" id="IPR013324">
    <property type="entry name" value="RNA_pol_sigma_r3/r4-like"/>
</dbReference>
<sequence>MALPHTSPPGVVRVPDEPTDAELIEQSRDEPERFSVIFDRYYARIHRYVASRLGPAAADDVAADTFLAAFDQRRRYDLARPEARAWLFGIATNLIGRHRRAEIRAYRAMGRAAERDDADSHADRVADRVSAERMNPRLAAGLAALSKGDRDVLLLVACGQLAYDEVGVALGIPAGTVGSRLNRARKRLRATLGKEMYVHG</sequence>
<keyword evidence="4" id="KW-0804">Transcription</keyword>
<reference evidence="7" key="1">
    <citation type="submission" date="2023-03" db="EMBL/GenBank/DDBJ databases">
        <title>Actinoallomurus iriomotensis NBRC 103681.</title>
        <authorList>
            <person name="Ichikawa N."/>
            <person name="Sato H."/>
            <person name="Tonouchi N."/>
        </authorList>
    </citation>
    <scope>NUCLEOTIDE SEQUENCE</scope>
    <source>
        <strain evidence="7">NBRC 103681</strain>
    </source>
</reference>
<keyword evidence="3" id="KW-0731">Sigma factor</keyword>
<evidence type="ECO:0000256" key="4">
    <source>
        <dbReference type="ARBA" id="ARBA00023163"/>
    </source>
</evidence>
<feature type="domain" description="RNA polymerase sigma factor 70 region 4 type 2" evidence="6">
    <location>
        <begin position="141"/>
        <end position="188"/>
    </location>
</feature>
<dbReference type="GO" id="GO:0016987">
    <property type="term" value="F:sigma factor activity"/>
    <property type="evidence" value="ECO:0007669"/>
    <property type="project" value="UniProtKB-KW"/>
</dbReference>
<feature type="domain" description="RNA polymerase sigma-70 region 2" evidence="5">
    <location>
        <begin position="38"/>
        <end position="102"/>
    </location>
</feature>
<dbReference type="Gene3D" id="1.10.10.10">
    <property type="entry name" value="Winged helix-like DNA-binding domain superfamily/Winged helix DNA-binding domain"/>
    <property type="match status" value="1"/>
</dbReference>
<dbReference type="GO" id="GO:0003677">
    <property type="term" value="F:DNA binding"/>
    <property type="evidence" value="ECO:0007669"/>
    <property type="project" value="InterPro"/>
</dbReference>
<dbReference type="Pfam" id="PF04542">
    <property type="entry name" value="Sigma70_r2"/>
    <property type="match status" value="1"/>
</dbReference>
<dbReference type="GO" id="GO:0006352">
    <property type="term" value="P:DNA-templated transcription initiation"/>
    <property type="evidence" value="ECO:0007669"/>
    <property type="project" value="InterPro"/>
</dbReference>
<comment type="similarity">
    <text evidence="1">Belongs to the sigma-70 factor family. ECF subfamily.</text>
</comment>
<evidence type="ECO:0000313" key="8">
    <source>
        <dbReference type="Proteomes" id="UP001165135"/>
    </source>
</evidence>
<keyword evidence="7" id="KW-0240">DNA-directed RNA polymerase</keyword>
<dbReference type="Pfam" id="PF08281">
    <property type="entry name" value="Sigma70_r4_2"/>
    <property type="match status" value="1"/>
</dbReference>
<dbReference type="PANTHER" id="PTHR43133:SF25">
    <property type="entry name" value="RNA POLYMERASE SIGMA FACTOR RFAY-RELATED"/>
    <property type="match status" value="1"/>
</dbReference>
<evidence type="ECO:0000256" key="3">
    <source>
        <dbReference type="ARBA" id="ARBA00023082"/>
    </source>
</evidence>
<dbReference type="InterPro" id="IPR007627">
    <property type="entry name" value="RNA_pol_sigma70_r2"/>
</dbReference>
<keyword evidence="2" id="KW-0805">Transcription regulation</keyword>
<dbReference type="GO" id="GO:0000428">
    <property type="term" value="C:DNA-directed RNA polymerase complex"/>
    <property type="evidence" value="ECO:0007669"/>
    <property type="project" value="UniProtKB-KW"/>
</dbReference>
<dbReference type="InterPro" id="IPR014284">
    <property type="entry name" value="RNA_pol_sigma-70_dom"/>
</dbReference>
<dbReference type="EMBL" id="BSTJ01000006">
    <property type="protein sequence ID" value="GLY76574.1"/>
    <property type="molecule type" value="Genomic_DNA"/>
</dbReference>
<dbReference type="Proteomes" id="UP001165135">
    <property type="component" value="Unassembled WGS sequence"/>
</dbReference>
<evidence type="ECO:0000259" key="6">
    <source>
        <dbReference type="Pfam" id="PF08281"/>
    </source>
</evidence>
<dbReference type="CDD" id="cd06171">
    <property type="entry name" value="Sigma70_r4"/>
    <property type="match status" value="1"/>
</dbReference>
<dbReference type="NCBIfam" id="TIGR02937">
    <property type="entry name" value="sigma70-ECF"/>
    <property type="match status" value="1"/>
</dbReference>
<name>A0A9W6RJB1_9ACTN</name>
<dbReference type="SUPFAM" id="SSF88659">
    <property type="entry name" value="Sigma3 and sigma4 domains of RNA polymerase sigma factors"/>
    <property type="match status" value="1"/>
</dbReference>
<dbReference type="InterPro" id="IPR013249">
    <property type="entry name" value="RNA_pol_sigma70_r4_t2"/>
</dbReference>
<dbReference type="InterPro" id="IPR013325">
    <property type="entry name" value="RNA_pol_sigma_r2"/>
</dbReference>
<dbReference type="SUPFAM" id="SSF88946">
    <property type="entry name" value="Sigma2 domain of RNA polymerase sigma factors"/>
    <property type="match status" value="1"/>
</dbReference>
<evidence type="ECO:0000256" key="2">
    <source>
        <dbReference type="ARBA" id="ARBA00023015"/>
    </source>
</evidence>